<keyword evidence="1" id="KW-0134">Cell wall</keyword>
<evidence type="ECO:0000256" key="5">
    <source>
        <dbReference type="ARBA" id="ARBA00023088"/>
    </source>
</evidence>
<dbReference type="RefSeq" id="WP_280103237.1">
    <property type="nucleotide sequence ID" value="NZ_CP122959.1"/>
</dbReference>
<proteinExistence type="predicted"/>
<gene>
    <name evidence="11" type="ORF">QBD03_04275</name>
</gene>
<keyword evidence="7" id="KW-0472">Membrane</keyword>
<name>A0AAF0GU87_LATSK</name>
<evidence type="ECO:0000256" key="4">
    <source>
        <dbReference type="ARBA" id="ARBA00022737"/>
    </source>
</evidence>
<feature type="compositionally biased region" description="Low complexity" evidence="6">
    <location>
        <begin position="49"/>
        <end position="69"/>
    </location>
</feature>
<evidence type="ECO:0000259" key="10">
    <source>
        <dbReference type="PROSITE" id="PS50847"/>
    </source>
</evidence>
<dbReference type="PROSITE" id="PS00018">
    <property type="entry name" value="EF_HAND_1"/>
    <property type="match status" value="1"/>
</dbReference>
<reference evidence="11" key="1">
    <citation type="submission" date="2023-04" db="EMBL/GenBank/DDBJ databases">
        <title>Novel strain of Lactilactobacillus sakei and use thereof.</title>
        <authorList>
            <person name="Kim S.Y."/>
        </authorList>
    </citation>
    <scope>NUCLEOTIDE SEQUENCE</scope>
    <source>
        <strain evidence="11">HUP1</strain>
    </source>
</reference>
<evidence type="ECO:0000256" key="8">
    <source>
        <dbReference type="SAM" id="SignalP"/>
    </source>
</evidence>
<dbReference type="AlphaFoldDB" id="A0AAF0GU87"/>
<protein>
    <submittedName>
        <fullName evidence="11">MucBP domain-containing protein</fullName>
    </submittedName>
</protein>
<dbReference type="PROSITE" id="PS50847">
    <property type="entry name" value="GRAM_POS_ANCHORING"/>
    <property type="match status" value="1"/>
</dbReference>
<feature type="signal peptide" evidence="8">
    <location>
        <begin position="1"/>
        <end position="24"/>
    </location>
</feature>
<feature type="chain" id="PRO_5042240486" evidence="8">
    <location>
        <begin position="25"/>
        <end position="758"/>
    </location>
</feature>
<evidence type="ECO:0000313" key="12">
    <source>
        <dbReference type="Proteomes" id="UP001179858"/>
    </source>
</evidence>
<accession>A0AAF0GU87</accession>
<dbReference type="GO" id="GO:0005509">
    <property type="term" value="F:calcium ion binding"/>
    <property type="evidence" value="ECO:0007669"/>
    <property type="project" value="InterPro"/>
</dbReference>
<feature type="domain" description="Gram-positive cocci surface proteins LPxTG" evidence="10">
    <location>
        <begin position="725"/>
        <end position="758"/>
    </location>
</feature>
<evidence type="ECO:0000259" key="9">
    <source>
        <dbReference type="PROSITE" id="PS50222"/>
    </source>
</evidence>
<evidence type="ECO:0000256" key="2">
    <source>
        <dbReference type="ARBA" id="ARBA00022525"/>
    </source>
</evidence>
<dbReference type="InterPro" id="IPR032675">
    <property type="entry name" value="LRR_dom_sf"/>
</dbReference>
<feature type="region of interest" description="Disordered" evidence="6">
    <location>
        <begin position="694"/>
        <end position="728"/>
    </location>
</feature>
<dbReference type="SUPFAM" id="SSF52058">
    <property type="entry name" value="L domain-like"/>
    <property type="match status" value="1"/>
</dbReference>
<evidence type="ECO:0000313" key="11">
    <source>
        <dbReference type="EMBL" id="WGI19932.1"/>
    </source>
</evidence>
<keyword evidence="5" id="KW-0572">Peptidoglycan-anchor</keyword>
<dbReference type="Gene3D" id="3.10.20.320">
    <property type="entry name" value="Putative peptidoglycan bound protein (lpxtg motif)"/>
    <property type="match status" value="5"/>
</dbReference>
<keyword evidence="3 8" id="KW-0732">Signal</keyword>
<feature type="region of interest" description="Disordered" evidence="6">
    <location>
        <begin position="29"/>
        <end position="80"/>
    </location>
</feature>
<feature type="domain" description="EF-hand" evidence="9">
    <location>
        <begin position="122"/>
        <end position="157"/>
    </location>
</feature>
<evidence type="ECO:0000256" key="6">
    <source>
        <dbReference type="SAM" id="MobiDB-lite"/>
    </source>
</evidence>
<dbReference type="InterPro" id="IPR002048">
    <property type="entry name" value="EF_hand_dom"/>
</dbReference>
<dbReference type="NCBIfam" id="TIGR01167">
    <property type="entry name" value="LPXTG_anchor"/>
    <property type="match status" value="1"/>
</dbReference>
<evidence type="ECO:0000256" key="1">
    <source>
        <dbReference type="ARBA" id="ARBA00022512"/>
    </source>
</evidence>
<dbReference type="InterPro" id="IPR019931">
    <property type="entry name" value="LPXTG_anchor"/>
</dbReference>
<feature type="compositionally biased region" description="Low complexity" evidence="6">
    <location>
        <begin position="29"/>
        <end position="40"/>
    </location>
</feature>
<keyword evidence="7" id="KW-1133">Transmembrane helix</keyword>
<dbReference type="InterPro" id="IPR018247">
    <property type="entry name" value="EF_Hand_1_Ca_BS"/>
</dbReference>
<feature type="compositionally biased region" description="Polar residues" evidence="6">
    <location>
        <begin position="694"/>
        <end position="718"/>
    </location>
</feature>
<keyword evidence="4" id="KW-0677">Repeat</keyword>
<dbReference type="PROSITE" id="PS50222">
    <property type="entry name" value="EF_HAND_2"/>
    <property type="match status" value="1"/>
</dbReference>
<evidence type="ECO:0000256" key="7">
    <source>
        <dbReference type="SAM" id="Phobius"/>
    </source>
</evidence>
<feature type="transmembrane region" description="Helical" evidence="7">
    <location>
        <begin position="733"/>
        <end position="753"/>
    </location>
</feature>
<dbReference type="Pfam" id="PF00746">
    <property type="entry name" value="Gram_pos_anchor"/>
    <property type="match status" value="1"/>
</dbReference>
<keyword evidence="2" id="KW-0964">Secreted</keyword>
<keyword evidence="7" id="KW-0812">Transmembrane</keyword>
<organism evidence="11 12">
    <name type="scientific">Latilactobacillus sakei</name>
    <name type="common">Lactobacillus sakei</name>
    <dbReference type="NCBI Taxonomy" id="1599"/>
    <lineage>
        <taxon>Bacteria</taxon>
        <taxon>Bacillati</taxon>
        <taxon>Bacillota</taxon>
        <taxon>Bacilli</taxon>
        <taxon>Lactobacillales</taxon>
        <taxon>Lactobacillaceae</taxon>
        <taxon>Latilactobacillus</taxon>
    </lineage>
</organism>
<dbReference type="Pfam" id="PF06458">
    <property type="entry name" value="MucBP"/>
    <property type="match status" value="5"/>
</dbReference>
<evidence type="ECO:0000256" key="3">
    <source>
        <dbReference type="ARBA" id="ARBA00022729"/>
    </source>
</evidence>
<sequence>MKAYQTILLSSMVLSTLNTGTVLADTANQKTTTDQTEQTKAVANSSRVTSTSQSNGATTSSATSMSAVTPKATVQQPTGQSISAKAVTPVVTQQTQQSISQTKATPTATQQAGSVALTAANFPDAGLRKKISQFDSDKDGILSLTELTKITSLNLYNTGVKDVTGIKLLTHLSNLDASFSELTKLDLRGMTSLTKLDYSESPNLTEIDIRECPNLISAFHSVKNETVYISAGMTQYIGCPYVDEHTGHIVIDLGGVAQTQPNGSKTVDLSRVISPDLLAVFKKHQQPGFDVNTNILTIPANQTSSTYIAGKDHMYKDTNWLFYTNYDKQALPVTAKYVDEQGQELAKSETFKGDLGEQYKTVQKDIAGYTLKEVQGQATGTYAKQAQTVTYVYVKKTAVVTEKGTVTAKYVDEKGQEIAKSEILSGKVGDQYTTTQKAIDGYTFKKVEGTTTGKYTKASQTVTYVYAKKAAVVTEKGTVTAKYVDEKGQEIAKSEILSGKVGDQYTTTQKAIDGYTFKKVEGTTTGKYTKTSQTVTYVYVKKAAVVTEKGTVTAKYVDEKGQEIAKSEILSGKVGDQYTTTQKAIDGYTFKKVEGTTTGKYTKASQTVTYVYAKNAAVVTEKGTVTAKYVDEKGQEIAKSEILSGKVGDQYTTTQKTINGYTFKKVEGTTTGKYTKASQTVTYVYTKKAVVTETRPTPNKPNNHVNKTPNTNQQTTVKETGKKKLPQTGTNNVLGVTVAGLLLTAAAGFKLILGRKQN</sequence>
<dbReference type="EMBL" id="CP122959">
    <property type="protein sequence ID" value="WGI19932.1"/>
    <property type="molecule type" value="Genomic_DNA"/>
</dbReference>
<dbReference type="Gene3D" id="3.80.10.10">
    <property type="entry name" value="Ribonuclease Inhibitor"/>
    <property type="match status" value="1"/>
</dbReference>
<dbReference type="Proteomes" id="UP001179858">
    <property type="component" value="Chromosome"/>
</dbReference>
<dbReference type="InterPro" id="IPR009459">
    <property type="entry name" value="MucBP_dom"/>
</dbReference>